<keyword evidence="2" id="KW-0812">Transmembrane</keyword>
<evidence type="ECO:0000256" key="2">
    <source>
        <dbReference type="SAM" id="Phobius"/>
    </source>
</evidence>
<organism evidence="3 4">
    <name type="scientific">Scomber scombrus</name>
    <name type="common">Atlantic mackerel</name>
    <name type="synonym">Scomber vernalis</name>
    <dbReference type="NCBI Taxonomy" id="13677"/>
    <lineage>
        <taxon>Eukaryota</taxon>
        <taxon>Metazoa</taxon>
        <taxon>Chordata</taxon>
        <taxon>Craniata</taxon>
        <taxon>Vertebrata</taxon>
        <taxon>Euteleostomi</taxon>
        <taxon>Actinopterygii</taxon>
        <taxon>Neopterygii</taxon>
        <taxon>Teleostei</taxon>
        <taxon>Neoteleostei</taxon>
        <taxon>Acanthomorphata</taxon>
        <taxon>Pelagiaria</taxon>
        <taxon>Scombriformes</taxon>
        <taxon>Scombridae</taxon>
        <taxon>Scomber</taxon>
    </lineage>
</organism>
<accession>A0AAV1QDX1</accession>
<feature type="region of interest" description="Disordered" evidence="1">
    <location>
        <begin position="75"/>
        <end position="115"/>
    </location>
</feature>
<sequence length="199" mass="21642">MILRPFLTSAPTASTTTQSFRRSSTSSTFSAQTTNQSEKEQTEKTTAGGVLLYVRLTLVIIVILFSVAVLIHKKRASKPKEHPEETECVNVTEASPVYEEIREGDGRSRSPPVENSVEASAVYSLVTATASRPLSKTEDDLTEVDYTEVDFSNRAAVSLSSAPSGQVDNVIYSTPQTHTDAKVASQPLYSTITLPQQKL</sequence>
<evidence type="ECO:0000313" key="3">
    <source>
        <dbReference type="EMBL" id="CAK6982617.1"/>
    </source>
</evidence>
<reference evidence="3 4" key="1">
    <citation type="submission" date="2024-01" db="EMBL/GenBank/DDBJ databases">
        <authorList>
            <person name="Alioto T."/>
            <person name="Alioto T."/>
            <person name="Gomez Garrido J."/>
        </authorList>
    </citation>
    <scope>NUCLEOTIDE SEQUENCE [LARGE SCALE GENOMIC DNA]</scope>
</reference>
<evidence type="ECO:0000313" key="4">
    <source>
        <dbReference type="Proteomes" id="UP001314229"/>
    </source>
</evidence>
<feature type="region of interest" description="Disordered" evidence="1">
    <location>
        <begin position="13"/>
        <end position="44"/>
    </location>
</feature>
<feature type="transmembrane region" description="Helical" evidence="2">
    <location>
        <begin position="50"/>
        <end position="71"/>
    </location>
</feature>
<gene>
    <name evidence="3" type="ORF">FSCOSCO3_A008363</name>
</gene>
<dbReference type="EMBL" id="CAWUFR010001059">
    <property type="protein sequence ID" value="CAK6982617.1"/>
    <property type="molecule type" value="Genomic_DNA"/>
</dbReference>
<proteinExistence type="predicted"/>
<name>A0AAV1QDX1_SCOSC</name>
<keyword evidence="2" id="KW-1133">Transmembrane helix</keyword>
<evidence type="ECO:0000256" key="1">
    <source>
        <dbReference type="SAM" id="MobiDB-lite"/>
    </source>
</evidence>
<protein>
    <submittedName>
        <fullName evidence="3">Uncharacterized protein LOC128357691</fullName>
    </submittedName>
</protein>
<dbReference type="Proteomes" id="UP001314229">
    <property type="component" value="Unassembled WGS sequence"/>
</dbReference>
<keyword evidence="2" id="KW-0472">Membrane</keyword>
<comment type="caution">
    <text evidence="3">The sequence shown here is derived from an EMBL/GenBank/DDBJ whole genome shotgun (WGS) entry which is preliminary data.</text>
</comment>
<feature type="compositionally biased region" description="Low complexity" evidence="1">
    <location>
        <begin position="13"/>
        <end position="34"/>
    </location>
</feature>
<keyword evidence="4" id="KW-1185">Reference proteome</keyword>
<dbReference type="AlphaFoldDB" id="A0AAV1QDX1"/>
<feature type="compositionally biased region" description="Basic and acidic residues" evidence="1">
    <location>
        <begin position="99"/>
        <end position="108"/>
    </location>
</feature>